<evidence type="ECO:0000313" key="7">
    <source>
        <dbReference type="EMBL" id="KAF2432322.1"/>
    </source>
</evidence>
<feature type="active site" description="Charge relay system" evidence="5">
    <location>
        <position position="365"/>
    </location>
</feature>
<dbReference type="Proteomes" id="UP000800235">
    <property type="component" value="Unassembled WGS sequence"/>
</dbReference>
<organism evidence="7 8">
    <name type="scientific">Tothia fuscella</name>
    <dbReference type="NCBI Taxonomy" id="1048955"/>
    <lineage>
        <taxon>Eukaryota</taxon>
        <taxon>Fungi</taxon>
        <taxon>Dikarya</taxon>
        <taxon>Ascomycota</taxon>
        <taxon>Pezizomycotina</taxon>
        <taxon>Dothideomycetes</taxon>
        <taxon>Pleosporomycetidae</taxon>
        <taxon>Venturiales</taxon>
        <taxon>Cylindrosympodiaceae</taxon>
        <taxon>Tothia</taxon>
    </lineage>
</organism>
<accession>A0A9P4U0W3</accession>
<keyword evidence="6" id="KW-1133">Transmembrane helix</keyword>
<feature type="active site" description="Nucleophile" evidence="5">
    <location>
        <position position="338"/>
    </location>
</feature>
<keyword evidence="1 4" id="KW-0378">Hydrolase</keyword>
<feature type="transmembrane region" description="Helical" evidence="6">
    <location>
        <begin position="56"/>
        <end position="74"/>
    </location>
</feature>
<evidence type="ECO:0000256" key="6">
    <source>
        <dbReference type="SAM" id="Phobius"/>
    </source>
</evidence>
<dbReference type="EC" id="3.1.1.47" evidence="4"/>
<name>A0A9P4U0W3_9PEZI</name>
<comment type="caution">
    <text evidence="7">The sequence shown here is derived from an EMBL/GenBank/DDBJ whole genome shotgun (WGS) entry which is preliminary data.</text>
</comment>
<dbReference type="SUPFAM" id="SSF53474">
    <property type="entry name" value="alpha/beta-Hydrolases"/>
    <property type="match status" value="1"/>
</dbReference>
<evidence type="ECO:0000313" key="8">
    <source>
        <dbReference type="Proteomes" id="UP000800235"/>
    </source>
</evidence>
<keyword evidence="8" id="KW-1185">Reference proteome</keyword>
<dbReference type="Pfam" id="PF03403">
    <property type="entry name" value="PAF-AH_p_II"/>
    <property type="match status" value="1"/>
</dbReference>
<dbReference type="AlphaFoldDB" id="A0A9P4U0W3"/>
<evidence type="ECO:0000256" key="5">
    <source>
        <dbReference type="PIRSR" id="PIRSR018169-1"/>
    </source>
</evidence>
<protein>
    <recommendedName>
        <fullName evidence="4">Putative phospholipase</fullName>
        <ecNumber evidence="4">3.1.1.47</ecNumber>
    </recommendedName>
</protein>
<keyword evidence="3 4" id="KW-0443">Lipid metabolism</keyword>
<dbReference type="OrthoDB" id="2363873at2759"/>
<dbReference type="GO" id="GO:0003847">
    <property type="term" value="F:1-alkyl-2-acetylglycerophosphocholine esterase activity"/>
    <property type="evidence" value="ECO:0007669"/>
    <property type="project" value="UniProtKB-UniRule"/>
</dbReference>
<evidence type="ECO:0000256" key="2">
    <source>
        <dbReference type="ARBA" id="ARBA00022963"/>
    </source>
</evidence>
<keyword evidence="6" id="KW-0472">Membrane</keyword>
<evidence type="ECO:0000256" key="3">
    <source>
        <dbReference type="ARBA" id="ARBA00023098"/>
    </source>
</evidence>
<comment type="similarity">
    <text evidence="4">Belongs to the serine esterase family.</text>
</comment>
<gene>
    <name evidence="7" type="ORF">EJ08DRAFT_585460</name>
</gene>
<dbReference type="Gene3D" id="3.40.50.1820">
    <property type="entry name" value="alpha/beta hydrolase"/>
    <property type="match status" value="1"/>
</dbReference>
<dbReference type="GO" id="GO:0016042">
    <property type="term" value="P:lipid catabolic process"/>
    <property type="evidence" value="ECO:0007669"/>
    <property type="project" value="UniProtKB-KW"/>
</dbReference>
<dbReference type="InterPro" id="IPR016715">
    <property type="entry name" value="PAF_acetylhydro_eukaryote"/>
</dbReference>
<dbReference type="PANTHER" id="PTHR10272">
    <property type="entry name" value="PLATELET-ACTIVATING FACTOR ACETYLHYDROLASE"/>
    <property type="match status" value="1"/>
</dbReference>
<feature type="active site" description="Charge relay system" evidence="5">
    <location>
        <position position="429"/>
    </location>
</feature>
<comment type="catalytic activity">
    <reaction evidence="4">
        <text>a 1-O-alkyl-2-acetyl-sn-glycero-3-phosphocholine + H2O = a 1-O-alkyl-sn-glycero-3-phosphocholine + acetate + H(+)</text>
        <dbReference type="Rhea" id="RHEA:17777"/>
        <dbReference type="ChEBI" id="CHEBI:15377"/>
        <dbReference type="ChEBI" id="CHEBI:15378"/>
        <dbReference type="ChEBI" id="CHEBI:30089"/>
        <dbReference type="ChEBI" id="CHEBI:30909"/>
        <dbReference type="ChEBI" id="CHEBI:36707"/>
        <dbReference type="EC" id="3.1.1.47"/>
    </reaction>
</comment>
<keyword evidence="6" id="KW-0812">Transmembrane</keyword>
<evidence type="ECO:0000256" key="4">
    <source>
        <dbReference type="PIRNR" id="PIRNR018169"/>
    </source>
</evidence>
<evidence type="ECO:0000256" key="1">
    <source>
        <dbReference type="ARBA" id="ARBA00022801"/>
    </source>
</evidence>
<dbReference type="EMBL" id="MU007026">
    <property type="protein sequence ID" value="KAF2432322.1"/>
    <property type="molecule type" value="Genomic_DNA"/>
</dbReference>
<reference evidence="7" key="1">
    <citation type="journal article" date="2020" name="Stud. Mycol.">
        <title>101 Dothideomycetes genomes: a test case for predicting lifestyles and emergence of pathogens.</title>
        <authorList>
            <person name="Haridas S."/>
            <person name="Albert R."/>
            <person name="Binder M."/>
            <person name="Bloem J."/>
            <person name="Labutti K."/>
            <person name="Salamov A."/>
            <person name="Andreopoulos B."/>
            <person name="Baker S."/>
            <person name="Barry K."/>
            <person name="Bills G."/>
            <person name="Bluhm B."/>
            <person name="Cannon C."/>
            <person name="Castanera R."/>
            <person name="Culley D."/>
            <person name="Daum C."/>
            <person name="Ezra D."/>
            <person name="Gonzalez J."/>
            <person name="Henrissat B."/>
            <person name="Kuo A."/>
            <person name="Liang C."/>
            <person name="Lipzen A."/>
            <person name="Lutzoni F."/>
            <person name="Magnuson J."/>
            <person name="Mondo S."/>
            <person name="Nolan M."/>
            <person name="Ohm R."/>
            <person name="Pangilinan J."/>
            <person name="Park H.-J."/>
            <person name="Ramirez L."/>
            <person name="Alfaro M."/>
            <person name="Sun H."/>
            <person name="Tritt A."/>
            <person name="Yoshinaga Y."/>
            <person name="Zwiers L.-H."/>
            <person name="Turgeon B."/>
            <person name="Goodwin S."/>
            <person name="Spatafora J."/>
            <person name="Crous P."/>
            <person name="Grigoriev I."/>
        </authorList>
    </citation>
    <scope>NUCLEOTIDE SEQUENCE</scope>
    <source>
        <strain evidence="7">CBS 130266</strain>
    </source>
</reference>
<proteinExistence type="inferred from homology"/>
<dbReference type="InterPro" id="IPR029058">
    <property type="entry name" value="AB_hydrolase_fold"/>
</dbReference>
<dbReference type="PIRSF" id="PIRSF018169">
    <property type="entry name" value="PAF_acetylhydrolase"/>
    <property type="match status" value="1"/>
</dbReference>
<dbReference type="PANTHER" id="PTHR10272:SF11">
    <property type="entry name" value="PHOSPHOLIPASE-RELATED"/>
    <property type="match status" value="1"/>
</dbReference>
<keyword evidence="2 4" id="KW-0442">Lipid degradation</keyword>
<sequence length="519" mass="58361">MEHPRKPRWLPDQTPRWLIERTPRWLTERTPQWLSSRESRWKLVEKLPLILRPRLTWRYILLSLIILYILYCLLRGSPLLASNLPQYSGPHGVGAIDLEIPLDRPRKISETAFKSTGKPAFELETVLFTIYYPALKTSRPNKPNHKWIPSPISLTAKGYARFAHVDNFIIRPIFHLALWGLAGSISIPAKVDVPLLEKDDEPPKFPIMVFSHGMASSRTQYSHYCGELASRGFVIAAIEHRDGSGPGTIIMNDGQERKLLHFDKADVVSDPPMTTAKIKEEQLAFRDAEIKETIKVFQSINAAEGDEMFRVNPRKEGQHLQRWSNRLDFDHLLIGGHSYGATGVLQALKGPPSESNPAVGGIALDPGKSSGPLNHDISVPILVVHSNSWSKSHSIFFGRPHFDTVKELVEEVKKRVGASWFMTSIGTSHPSVTDAPLIEPLLLSWTTGARIDVHEGLRQYVDVSEDFFGFVGNGGRSGVLNQSVTHPTYDEDARSEARKQRMSHGIGKYWQIHVVPDGK</sequence>